<organism evidence="3 4">
    <name type="scientific">Sphingobacterium kyonggiense</name>
    <dbReference type="NCBI Taxonomy" id="714075"/>
    <lineage>
        <taxon>Bacteria</taxon>
        <taxon>Pseudomonadati</taxon>
        <taxon>Bacteroidota</taxon>
        <taxon>Sphingobacteriia</taxon>
        <taxon>Sphingobacteriales</taxon>
        <taxon>Sphingobacteriaceae</taxon>
        <taxon>Sphingobacterium</taxon>
    </lineage>
</organism>
<evidence type="ECO:0000313" key="4">
    <source>
        <dbReference type="Proteomes" id="UP001500101"/>
    </source>
</evidence>
<feature type="domain" description="DUF3298" evidence="1">
    <location>
        <begin position="161"/>
        <end position="236"/>
    </location>
</feature>
<feature type="domain" description="Deacetylase PdaC" evidence="2">
    <location>
        <begin position="48"/>
        <end position="139"/>
    </location>
</feature>
<reference evidence="4" key="1">
    <citation type="journal article" date="2019" name="Int. J. Syst. Evol. Microbiol.">
        <title>The Global Catalogue of Microorganisms (GCM) 10K type strain sequencing project: providing services to taxonomists for standard genome sequencing and annotation.</title>
        <authorList>
            <consortium name="The Broad Institute Genomics Platform"/>
            <consortium name="The Broad Institute Genome Sequencing Center for Infectious Disease"/>
            <person name="Wu L."/>
            <person name="Ma J."/>
        </authorList>
    </citation>
    <scope>NUCLEOTIDE SEQUENCE [LARGE SCALE GENOMIC DNA]</scope>
    <source>
        <strain evidence="4">JCM 16704</strain>
    </source>
</reference>
<evidence type="ECO:0000259" key="2">
    <source>
        <dbReference type="Pfam" id="PF13739"/>
    </source>
</evidence>
<dbReference type="Proteomes" id="UP001500101">
    <property type="component" value="Unassembled WGS sequence"/>
</dbReference>
<dbReference type="InterPro" id="IPR025303">
    <property type="entry name" value="PdaC"/>
</dbReference>
<proteinExistence type="predicted"/>
<protein>
    <recommendedName>
        <fullName evidence="5">DUF3298 domain-containing protein</fullName>
    </recommendedName>
</protein>
<sequence>MVGCQSNKTDKAHQVNGANSVAKDTMTYEMRTIKEISPYIAEHDDQLDTTYAEVIYPVFQDSNLNNLVQSTILIDGEPNIQTYAYNFIEGYGNFIEENDLNYPIAWTKSTKVNISLYSPELICIKNATYEFSGGAHGNSFENISVFDLENFRKLALNSFISDNKMKEFTKIAENIFRKAENLSDTSSLERDYFFEEGKFALSANYGITKNGIMFHYNPYEIKPYAAGTTTIVVPFSEVKDLMTETGKLYVRNLQEYFQSI</sequence>
<evidence type="ECO:0000259" key="1">
    <source>
        <dbReference type="Pfam" id="PF11738"/>
    </source>
</evidence>
<name>A0ABP7Z9U4_9SPHI</name>
<dbReference type="Gene3D" id="3.90.640.20">
    <property type="entry name" value="Heat-shock cognate protein, ATPase"/>
    <property type="match status" value="1"/>
</dbReference>
<dbReference type="Pfam" id="PF11738">
    <property type="entry name" value="DUF3298"/>
    <property type="match status" value="1"/>
</dbReference>
<dbReference type="EMBL" id="BAAAZI010000016">
    <property type="protein sequence ID" value="GAA4148451.1"/>
    <property type="molecule type" value="Genomic_DNA"/>
</dbReference>
<evidence type="ECO:0008006" key="5">
    <source>
        <dbReference type="Google" id="ProtNLM"/>
    </source>
</evidence>
<accession>A0ABP7Z9U4</accession>
<dbReference type="InterPro" id="IPR037126">
    <property type="entry name" value="PdaC/RsiV-like_sf"/>
</dbReference>
<gene>
    <name evidence="3" type="ORF">GCM10022216_35270</name>
</gene>
<keyword evidence="4" id="KW-1185">Reference proteome</keyword>
<dbReference type="InterPro" id="IPR021729">
    <property type="entry name" value="DUF3298"/>
</dbReference>
<dbReference type="Pfam" id="PF13739">
    <property type="entry name" value="PdaC"/>
    <property type="match status" value="1"/>
</dbReference>
<comment type="caution">
    <text evidence="3">The sequence shown here is derived from an EMBL/GenBank/DDBJ whole genome shotgun (WGS) entry which is preliminary data.</text>
</comment>
<dbReference type="Gene3D" id="3.30.565.40">
    <property type="entry name" value="Fervidobacterium nodosum Rt17-B1 like"/>
    <property type="match status" value="1"/>
</dbReference>
<evidence type="ECO:0000313" key="3">
    <source>
        <dbReference type="EMBL" id="GAA4148451.1"/>
    </source>
</evidence>